<dbReference type="EMBL" id="JACHJF010000021">
    <property type="protein sequence ID" value="MBB5121761.1"/>
    <property type="molecule type" value="Genomic_DNA"/>
</dbReference>
<dbReference type="SUPFAM" id="SSF117892">
    <property type="entry name" value="Band 7/SPFH domain"/>
    <property type="match status" value="1"/>
</dbReference>
<dbReference type="Gene3D" id="3.30.479.30">
    <property type="entry name" value="Band 7 domain"/>
    <property type="match status" value="1"/>
</dbReference>
<dbReference type="InterPro" id="IPR036013">
    <property type="entry name" value="Band_7/SPFH_dom_sf"/>
</dbReference>
<keyword evidence="2" id="KW-0812">Transmembrane</keyword>
<evidence type="ECO:0000313" key="4">
    <source>
        <dbReference type="EMBL" id="MBB5121761.1"/>
    </source>
</evidence>
<accession>A0A2N8P0U8</accession>
<keyword evidence="2" id="KW-0472">Membrane</keyword>
<dbReference type="PANTHER" id="PTHR43446:SF1">
    <property type="entry name" value="BAND 7 DOMAIN-CONTAINING PROTEIN"/>
    <property type="match status" value="1"/>
</dbReference>
<feature type="region of interest" description="Disordered" evidence="1">
    <location>
        <begin position="1"/>
        <end position="27"/>
    </location>
</feature>
<comment type="caution">
    <text evidence="5">The sequence shown here is derived from an EMBL/GenBank/DDBJ whole genome shotgun (WGS) entry which is preliminary data.</text>
</comment>
<dbReference type="Proteomes" id="UP000235945">
    <property type="component" value="Unassembled WGS sequence"/>
</dbReference>
<evidence type="ECO:0000313" key="5">
    <source>
        <dbReference type="EMBL" id="PNE34646.1"/>
    </source>
</evidence>
<keyword evidence="6" id="KW-1185">Reference proteome</keyword>
<feature type="transmembrane region" description="Helical" evidence="2">
    <location>
        <begin position="33"/>
        <end position="56"/>
    </location>
</feature>
<dbReference type="Pfam" id="PF01145">
    <property type="entry name" value="Band_7"/>
    <property type="match status" value="1"/>
</dbReference>
<reference evidence="6" key="1">
    <citation type="submission" date="2015-07" db="EMBL/GenBank/DDBJ databases">
        <authorList>
            <person name="Graham D.E."/>
            <person name="Giannone R.J."/>
            <person name="Gulvik C.A."/>
            <person name="Hettich R.L."/>
            <person name="Klingeman D.M."/>
            <person name="Mahan K.M."/>
            <person name="Parry R.J."/>
            <person name="Spain J.C."/>
        </authorList>
    </citation>
    <scope>NUCLEOTIDE SEQUENCE [LARGE SCALE GENOMIC DNA]</scope>
    <source>
        <strain evidence="6">ATCC 27428</strain>
    </source>
</reference>
<sequence length="332" mass="35376">MSVESPSGAPGGRSTGPSTPRPPRLRERAAREVPGWAACVVAALGAVGCLVLTALSEGCLPGFAEWPDSYPSPALQAARVAAVVCAVLACFAVAGLTRGADGVATVLSRRRGYRGTVRGTGLVWVSPLLGRHRVDVRLRHWRTDEIHAVDLHGIALRAETLVVWRIRDTARAMFAVVDYEKYLAAVVEAAVVKVMAAMPGEACEGDGPSLRDNEELAARLTAVVASECRPVGLEVFYVRPSRVGYAPDMAAAMRQQQLLALDARLRQTVVDNLLNTVEDTVEGLSRREMASLDARQRSKLMCDLTVAFYAARGAAPLSARELPGAPGDRQGA</sequence>
<evidence type="ECO:0000259" key="3">
    <source>
        <dbReference type="SMART" id="SM00244"/>
    </source>
</evidence>
<protein>
    <recommendedName>
        <fullName evidence="3">Band 7 domain-containing protein</fullName>
    </recommendedName>
</protein>
<evidence type="ECO:0000313" key="7">
    <source>
        <dbReference type="Proteomes" id="UP000528608"/>
    </source>
</evidence>
<reference evidence="4 7" key="3">
    <citation type="submission" date="2020-08" db="EMBL/GenBank/DDBJ databases">
        <title>Genomic Encyclopedia of Type Strains, Phase III (KMG-III): the genomes of soil and plant-associated and newly described type strains.</title>
        <authorList>
            <person name="Whitman W."/>
        </authorList>
    </citation>
    <scope>NUCLEOTIDE SEQUENCE [LARGE SCALE GENOMIC DNA]</scope>
    <source>
        <strain evidence="4 7">CECT 3259</strain>
    </source>
</reference>
<dbReference type="EMBL" id="LGUI01000002">
    <property type="protein sequence ID" value="PNE34646.1"/>
    <property type="molecule type" value="Genomic_DNA"/>
</dbReference>
<dbReference type="SMART" id="SM00244">
    <property type="entry name" value="PHB"/>
    <property type="match status" value="1"/>
</dbReference>
<dbReference type="RefSeq" id="WP_170127639.1">
    <property type="nucleotide sequence ID" value="NZ_JACHJF010000021.1"/>
</dbReference>
<evidence type="ECO:0000256" key="2">
    <source>
        <dbReference type="SAM" id="Phobius"/>
    </source>
</evidence>
<keyword evidence="2" id="KW-1133">Transmembrane helix</keyword>
<evidence type="ECO:0000256" key="1">
    <source>
        <dbReference type="SAM" id="MobiDB-lite"/>
    </source>
</evidence>
<dbReference type="PANTHER" id="PTHR43446">
    <property type="entry name" value="MEMBRANE PROTEIN-RELATED"/>
    <property type="match status" value="1"/>
</dbReference>
<evidence type="ECO:0000313" key="6">
    <source>
        <dbReference type="Proteomes" id="UP000235945"/>
    </source>
</evidence>
<dbReference type="Proteomes" id="UP000528608">
    <property type="component" value="Unassembled WGS sequence"/>
</dbReference>
<feature type="transmembrane region" description="Helical" evidence="2">
    <location>
        <begin position="76"/>
        <end position="96"/>
    </location>
</feature>
<proteinExistence type="predicted"/>
<feature type="domain" description="Band 7" evidence="3">
    <location>
        <begin position="94"/>
        <end position="257"/>
    </location>
</feature>
<gene>
    <name evidence="5" type="ORF">AF335_08925</name>
    <name evidence="4" type="ORF">FHS36_005230</name>
</gene>
<reference evidence="5" key="2">
    <citation type="submission" date="2015-07" db="EMBL/GenBank/DDBJ databases">
        <authorList>
            <person name="Noorani M."/>
        </authorList>
    </citation>
    <scope>NUCLEOTIDE SEQUENCE [LARGE SCALE GENOMIC DNA]</scope>
    <source>
        <strain evidence="5">ATCC 27428</strain>
    </source>
</reference>
<name>A0A2N8P0U8_STREU</name>
<dbReference type="InterPro" id="IPR001107">
    <property type="entry name" value="Band_7"/>
</dbReference>
<dbReference type="AlphaFoldDB" id="A0A2N8P0U8"/>
<organism evidence="5 6">
    <name type="scientific">Streptomyces eurocidicus</name>
    <name type="common">Streptoverticillium eurocidicus</name>
    <dbReference type="NCBI Taxonomy" id="66423"/>
    <lineage>
        <taxon>Bacteria</taxon>
        <taxon>Bacillati</taxon>
        <taxon>Actinomycetota</taxon>
        <taxon>Actinomycetes</taxon>
        <taxon>Kitasatosporales</taxon>
        <taxon>Streptomycetaceae</taxon>
        <taxon>Streptomyces</taxon>
    </lineage>
</organism>